<feature type="compositionally biased region" description="Acidic residues" evidence="1">
    <location>
        <begin position="17"/>
        <end position="39"/>
    </location>
</feature>
<dbReference type="AlphaFoldDB" id="A0A9Q8ZDB5"/>
<sequence>MCKEDEVAYQRCRWESSDEEEEEEEERGGGEDEDEEDREEIGLRLGFEQQGRQRQIGRRRNEW</sequence>
<name>A0A9Q8ZDB5_CURCL</name>
<protein>
    <submittedName>
        <fullName evidence="2">Uncharacterized protein</fullName>
    </submittedName>
</protein>
<dbReference type="Proteomes" id="UP001056012">
    <property type="component" value="Chromosome 5"/>
</dbReference>
<dbReference type="VEuPathDB" id="FungiDB:yc1106_06643"/>
<evidence type="ECO:0000313" key="2">
    <source>
        <dbReference type="EMBL" id="USP79369.1"/>
    </source>
</evidence>
<gene>
    <name evidence="2" type="ORF">yc1106_06643</name>
</gene>
<keyword evidence="3" id="KW-1185">Reference proteome</keyword>
<proteinExistence type="predicted"/>
<reference evidence="2" key="1">
    <citation type="submission" date="2021-12" db="EMBL/GenBank/DDBJ databases">
        <title>Curvularia clavata genome.</title>
        <authorList>
            <person name="Cao Y."/>
        </authorList>
    </citation>
    <scope>NUCLEOTIDE SEQUENCE</scope>
    <source>
        <strain evidence="2">Yc1106</strain>
    </source>
</reference>
<feature type="region of interest" description="Disordered" evidence="1">
    <location>
        <begin position="1"/>
        <end position="63"/>
    </location>
</feature>
<evidence type="ECO:0000256" key="1">
    <source>
        <dbReference type="SAM" id="MobiDB-lite"/>
    </source>
</evidence>
<accession>A0A9Q8ZDB5</accession>
<feature type="compositionally biased region" description="Basic and acidic residues" evidence="1">
    <location>
        <begin position="1"/>
        <end position="16"/>
    </location>
</feature>
<organism evidence="2 3">
    <name type="scientific">Curvularia clavata</name>
    <dbReference type="NCBI Taxonomy" id="95742"/>
    <lineage>
        <taxon>Eukaryota</taxon>
        <taxon>Fungi</taxon>
        <taxon>Dikarya</taxon>
        <taxon>Ascomycota</taxon>
        <taxon>Pezizomycotina</taxon>
        <taxon>Dothideomycetes</taxon>
        <taxon>Pleosporomycetidae</taxon>
        <taxon>Pleosporales</taxon>
        <taxon>Pleosporineae</taxon>
        <taxon>Pleosporaceae</taxon>
        <taxon>Curvularia</taxon>
    </lineage>
</organism>
<evidence type="ECO:0000313" key="3">
    <source>
        <dbReference type="Proteomes" id="UP001056012"/>
    </source>
</evidence>
<dbReference type="EMBL" id="CP089278">
    <property type="protein sequence ID" value="USP79369.1"/>
    <property type="molecule type" value="Genomic_DNA"/>
</dbReference>